<sequence>MFAQPTYDDYDEAVEPFEQQTATVEDIFLYRLFPVKAVKVLLRTCTTTMPSWMCRTAGFSNPCVQINTTLNILWGRAKQCGVTDPQNKHTNGNLYTFASMACPETTKLGCPSQVCSDALTVTCTYKAIGYYTNGVMWQTGAGCTKAADCTTYANSGCAAGLCTKGADVPGMMRFSWVWQVMREADPYPDVHDTASPRRAHILEFSSLLGQGEPVSWRIPHYLARKDPKVMEARKIKRYQQEFNNREELAEALELTPLLQPF</sequence>
<dbReference type="SUPFAM" id="SSF55797">
    <property type="entry name" value="PR-1-like"/>
    <property type="match status" value="1"/>
</dbReference>
<dbReference type="Gene3D" id="3.40.33.10">
    <property type="entry name" value="CAP"/>
    <property type="match status" value="1"/>
</dbReference>
<comment type="caution">
    <text evidence="1">The sequence shown here is derived from an EMBL/GenBank/DDBJ whole genome shotgun (WGS) entry which is preliminary data.</text>
</comment>
<dbReference type="EMBL" id="JARK01001341">
    <property type="protein sequence ID" value="EYC30500.1"/>
    <property type="molecule type" value="Genomic_DNA"/>
</dbReference>
<dbReference type="STRING" id="53326.A0A016VSX9"/>
<accession>A0A016VSX9</accession>
<evidence type="ECO:0008006" key="3">
    <source>
        <dbReference type="Google" id="ProtNLM"/>
    </source>
</evidence>
<dbReference type="OrthoDB" id="5854005at2759"/>
<evidence type="ECO:0000313" key="1">
    <source>
        <dbReference type="EMBL" id="EYC30500.1"/>
    </source>
</evidence>
<dbReference type="InterPro" id="IPR035940">
    <property type="entry name" value="CAP_sf"/>
</dbReference>
<gene>
    <name evidence="1" type="primary">Acey_s0005.g2680</name>
    <name evidence="1" type="ORF">Y032_0005g2680</name>
</gene>
<dbReference type="Proteomes" id="UP000024635">
    <property type="component" value="Unassembled WGS sequence"/>
</dbReference>
<proteinExistence type="predicted"/>
<protein>
    <recommendedName>
        <fullName evidence="3">SCP domain-containing protein</fullName>
    </recommendedName>
</protein>
<reference evidence="2" key="1">
    <citation type="journal article" date="2015" name="Nat. Genet.">
        <title>The genome and transcriptome of the zoonotic hookworm Ancylostoma ceylanicum identify infection-specific gene families.</title>
        <authorList>
            <person name="Schwarz E.M."/>
            <person name="Hu Y."/>
            <person name="Antoshechkin I."/>
            <person name="Miller M.M."/>
            <person name="Sternberg P.W."/>
            <person name="Aroian R.V."/>
        </authorList>
    </citation>
    <scope>NUCLEOTIDE SEQUENCE</scope>
    <source>
        <strain evidence="2">HY135</strain>
    </source>
</reference>
<evidence type="ECO:0000313" key="2">
    <source>
        <dbReference type="Proteomes" id="UP000024635"/>
    </source>
</evidence>
<dbReference type="AlphaFoldDB" id="A0A016VSX9"/>
<name>A0A016VSX9_9BILA</name>
<keyword evidence="2" id="KW-1185">Reference proteome</keyword>
<organism evidence="1 2">
    <name type="scientific">Ancylostoma ceylanicum</name>
    <dbReference type="NCBI Taxonomy" id="53326"/>
    <lineage>
        <taxon>Eukaryota</taxon>
        <taxon>Metazoa</taxon>
        <taxon>Ecdysozoa</taxon>
        <taxon>Nematoda</taxon>
        <taxon>Chromadorea</taxon>
        <taxon>Rhabditida</taxon>
        <taxon>Rhabditina</taxon>
        <taxon>Rhabditomorpha</taxon>
        <taxon>Strongyloidea</taxon>
        <taxon>Ancylostomatidae</taxon>
        <taxon>Ancylostomatinae</taxon>
        <taxon>Ancylostoma</taxon>
    </lineage>
</organism>